<dbReference type="InterPro" id="IPR014757">
    <property type="entry name" value="Tscrpt_reg_IclR_C"/>
</dbReference>
<keyword evidence="1" id="KW-0805">Transcription regulation</keyword>
<dbReference type="PROSITE" id="PS51077">
    <property type="entry name" value="HTH_ICLR"/>
    <property type="match status" value="1"/>
</dbReference>
<organism evidence="6 7">
    <name type="scientific">Corynebacterium lemuris</name>
    <dbReference type="NCBI Taxonomy" id="1859292"/>
    <lineage>
        <taxon>Bacteria</taxon>
        <taxon>Bacillati</taxon>
        <taxon>Actinomycetota</taxon>
        <taxon>Actinomycetes</taxon>
        <taxon>Mycobacteriales</taxon>
        <taxon>Corynebacteriaceae</taxon>
        <taxon>Corynebacterium</taxon>
    </lineage>
</organism>
<dbReference type="SUPFAM" id="SSF55781">
    <property type="entry name" value="GAF domain-like"/>
    <property type="match status" value="1"/>
</dbReference>
<evidence type="ECO:0000259" key="5">
    <source>
        <dbReference type="PROSITE" id="PS51078"/>
    </source>
</evidence>
<evidence type="ECO:0000313" key="7">
    <source>
        <dbReference type="Proteomes" id="UP001205965"/>
    </source>
</evidence>
<dbReference type="Gene3D" id="3.30.450.40">
    <property type="match status" value="1"/>
</dbReference>
<gene>
    <name evidence="6" type="ORF">NYP18_00870</name>
</gene>
<keyword evidence="7" id="KW-1185">Reference proteome</keyword>
<dbReference type="InterPro" id="IPR029016">
    <property type="entry name" value="GAF-like_dom_sf"/>
</dbReference>
<dbReference type="Proteomes" id="UP001205965">
    <property type="component" value="Unassembled WGS sequence"/>
</dbReference>
<dbReference type="RefSeq" id="WP_259426250.1">
    <property type="nucleotide sequence ID" value="NZ_JANWTC010000001.1"/>
</dbReference>
<evidence type="ECO:0000256" key="1">
    <source>
        <dbReference type="ARBA" id="ARBA00023015"/>
    </source>
</evidence>
<evidence type="ECO:0000259" key="4">
    <source>
        <dbReference type="PROSITE" id="PS51077"/>
    </source>
</evidence>
<dbReference type="InterPro" id="IPR036388">
    <property type="entry name" value="WH-like_DNA-bd_sf"/>
</dbReference>
<dbReference type="SUPFAM" id="SSF46785">
    <property type="entry name" value="Winged helix' DNA-binding domain"/>
    <property type="match status" value="1"/>
</dbReference>
<feature type="domain" description="IclR-ED" evidence="5">
    <location>
        <begin position="68"/>
        <end position="247"/>
    </location>
</feature>
<dbReference type="PROSITE" id="PS51078">
    <property type="entry name" value="ICLR_ED"/>
    <property type="match status" value="1"/>
</dbReference>
<dbReference type="Gene3D" id="1.10.10.10">
    <property type="entry name" value="Winged helix-like DNA-binding domain superfamily/Winged helix DNA-binding domain"/>
    <property type="match status" value="1"/>
</dbReference>
<evidence type="ECO:0000313" key="6">
    <source>
        <dbReference type="EMBL" id="MCS5478207.1"/>
    </source>
</evidence>
<proteinExistence type="predicted"/>
<dbReference type="InterPro" id="IPR005471">
    <property type="entry name" value="Tscrpt_reg_IclR_N"/>
</dbReference>
<feature type="domain" description="HTH iclR-type" evidence="4">
    <location>
        <begin position="6"/>
        <end position="67"/>
    </location>
</feature>
<reference evidence="6 7" key="1">
    <citation type="submission" date="2022-08" db="EMBL/GenBank/DDBJ databases">
        <title>YIM 101645 draft genome.</title>
        <authorList>
            <person name="Chen X."/>
        </authorList>
    </citation>
    <scope>NUCLEOTIDE SEQUENCE [LARGE SCALE GENOMIC DNA]</scope>
    <source>
        <strain evidence="6 7">YIM 101645</strain>
    </source>
</reference>
<comment type="caution">
    <text evidence="6">The sequence shown here is derived from an EMBL/GenBank/DDBJ whole genome shotgun (WGS) entry which is preliminary data.</text>
</comment>
<evidence type="ECO:0000256" key="3">
    <source>
        <dbReference type="ARBA" id="ARBA00023163"/>
    </source>
</evidence>
<dbReference type="InterPro" id="IPR036390">
    <property type="entry name" value="WH_DNA-bd_sf"/>
</dbReference>
<protein>
    <submittedName>
        <fullName evidence="6">IclR family transcriptional regulator</fullName>
    </submittedName>
</protein>
<evidence type="ECO:0000256" key="2">
    <source>
        <dbReference type="ARBA" id="ARBA00023125"/>
    </source>
</evidence>
<name>A0ABT2FVY4_9CORY</name>
<dbReference type="PANTHER" id="PTHR30136:SF24">
    <property type="entry name" value="HTH-TYPE TRANSCRIPTIONAL REPRESSOR ALLR"/>
    <property type="match status" value="1"/>
</dbReference>
<dbReference type="SMART" id="SM00346">
    <property type="entry name" value="HTH_ICLR"/>
    <property type="match status" value="1"/>
</dbReference>
<sequence length="253" mass="27001">MSTPGPGVAERLFQVLFAFSPERRRLTLADITRRTGLPHATARRLVHSLLAAGALEREEDGSFVIGLKVWQMGTLAPRSMTLRTAALPYMEDLHAALRQHVQLGILEGHEAVLVERFSAPTALDVVSRVGGRLPLHSSGIGKVLLSRGGPQLFQEIVDRGLKAYTPNTITDPEVLRRDLADVRSRGFSVVREETSRGADSVAVPVFGAGRQVVAALSVVVASGTVNLNSISPALVAAGRGISRRLGDVPGSHS</sequence>
<keyword evidence="2" id="KW-0238">DNA-binding</keyword>
<dbReference type="Pfam" id="PF09339">
    <property type="entry name" value="HTH_IclR"/>
    <property type="match status" value="1"/>
</dbReference>
<dbReference type="PANTHER" id="PTHR30136">
    <property type="entry name" value="HELIX-TURN-HELIX TRANSCRIPTIONAL REGULATOR, ICLR FAMILY"/>
    <property type="match status" value="1"/>
</dbReference>
<keyword evidence="3" id="KW-0804">Transcription</keyword>
<dbReference type="EMBL" id="JANWTC010000001">
    <property type="protein sequence ID" value="MCS5478207.1"/>
    <property type="molecule type" value="Genomic_DNA"/>
</dbReference>
<accession>A0ABT2FVY4</accession>
<dbReference type="InterPro" id="IPR050707">
    <property type="entry name" value="HTH_MetabolicPath_Reg"/>
</dbReference>
<dbReference type="Pfam" id="PF01614">
    <property type="entry name" value="IclR_C"/>
    <property type="match status" value="1"/>
</dbReference>